<gene>
    <name evidence="2" type="ORF">RSOLAG22IIIB_13956</name>
</gene>
<keyword evidence="1" id="KW-0472">Membrane</keyword>
<organism evidence="2 3">
    <name type="scientific">Rhizoctonia solani</name>
    <dbReference type="NCBI Taxonomy" id="456999"/>
    <lineage>
        <taxon>Eukaryota</taxon>
        <taxon>Fungi</taxon>
        <taxon>Dikarya</taxon>
        <taxon>Basidiomycota</taxon>
        <taxon>Agaricomycotina</taxon>
        <taxon>Agaricomycetes</taxon>
        <taxon>Cantharellales</taxon>
        <taxon>Ceratobasidiaceae</taxon>
        <taxon>Rhizoctonia</taxon>
    </lineage>
</organism>
<accession>A0A0K6FSJ8</accession>
<name>A0A0K6FSJ8_9AGAM</name>
<evidence type="ECO:0000313" key="2">
    <source>
        <dbReference type="EMBL" id="CUA69230.1"/>
    </source>
</evidence>
<feature type="transmembrane region" description="Helical" evidence="1">
    <location>
        <begin position="113"/>
        <end position="140"/>
    </location>
</feature>
<feature type="transmembrane region" description="Helical" evidence="1">
    <location>
        <begin position="152"/>
        <end position="176"/>
    </location>
</feature>
<keyword evidence="1" id="KW-1133">Transmembrane helix</keyword>
<protein>
    <submittedName>
        <fullName evidence="2">Uncharacterized protein</fullName>
    </submittedName>
</protein>
<proteinExistence type="predicted"/>
<dbReference type="Proteomes" id="UP000044841">
    <property type="component" value="Unassembled WGS sequence"/>
</dbReference>
<feature type="transmembrane region" description="Helical" evidence="1">
    <location>
        <begin position="12"/>
        <end position="37"/>
    </location>
</feature>
<sequence length="349" mass="38271">MSTEAYGLEPRHLLALVMMQCVTQGTLIPMLTNFLVSKSAAKRPTGLKIYVILVNALGLTQTIIAVLQGFEMLDTTSDKRTFVIIHMYLTVIICTLVQAFFTYRCWKIFGKRILPIVPFLILLAVSFVSGIMVAVCGSVLPGSKLARNRDPALAICVGSSFILDLLMTTTTIIFIYRTQTGLSEHDSLFTAIWRIIWASAAPPLVVMSVIIINGYIVPGGPLALTVLSSAMNAKVFTLSLMISLLGQSHVRRQLGRSHPSHRSHVEPSRDTIGVISEPVFARIVITTTEDHSESSPPLNPLHIAAVDLSQDSLPSDHSKTRLEKNDAFIEKPKETQNSHVACLVHFPEG</sequence>
<feature type="transmembrane region" description="Helical" evidence="1">
    <location>
        <begin position="188"/>
        <end position="216"/>
    </location>
</feature>
<evidence type="ECO:0000256" key="1">
    <source>
        <dbReference type="SAM" id="Phobius"/>
    </source>
</evidence>
<evidence type="ECO:0000313" key="3">
    <source>
        <dbReference type="Proteomes" id="UP000044841"/>
    </source>
</evidence>
<feature type="transmembrane region" description="Helical" evidence="1">
    <location>
        <begin position="222"/>
        <end position="246"/>
    </location>
</feature>
<dbReference type="AlphaFoldDB" id="A0A0K6FSJ8"/>
<feature type="transmembrane region" description="Helical" evidence="1">
    <location>
        <begin position="82"/>
        <end position="101"/>
    </location>
</feature>
<keyword evidence="3" id="KW-1185">Reference proteome</keyword>
<keyword evidence="1" id="KW-0812">Transmembrane</keyword>
<feature type="transmembrane region" description="Helical" evidence="1">
    <location>
        <begin position="49"/>
        <end position="70"/>
    </location>
</feature>
<dbReference type="EMBL" id="CYGV01000705">
    <property type="protein sequence ID" value="CUA69230.1"/>
    <property type="molecule type" value="Genomic_DNA"/>
</dbReference>
<reference evidence="2 3" key="1">
    <citation type="submission" date="2015-07" db="EMBL/GenBank/DDBJ databases">
        <authorList>
            <person name="Noorani M."/>
        </authorList>
    </citation>
    <scope>NUCLEOTIDE SEQUENCE [LARGE SCALE GENOMIC DNA]</scope>
    <source>
        <strain evidence="2">BBA 69670</strain>
    </source>
</reference>